<evidence type="ECO:0000313" key="2">
    <source>
        <dbReference type="Proteomes" id="UP000499080"/>
    </source>
</evidence>
<dbReference type="Proteomes" id="UP000499080">
    <property type="component" value="Unassembled WGS sequence"/>
</dbReference>
<organism evidence="1 2">
    <name type="scientific">Araneus ventricosus</name>
    <name type="common">Orbweaver spider</name>
    <name type="synonym">Epeira ventricosa</name>
    <dbReference type="NCBI Taxonomy" id="182803"/>
    <lineage>
        <taxon>Eukaryota</taxon>
        <taxon>Metazoa</taxon>
        <taxon>Ecdysozoa</taxon>
        <taxon>Arthropoda</taxon>
        <taxon>Chelicerata</taxon>
        <taxon>Arachnida</taxon>
        <taxon>Araneae</taxon>
        <taxon>Araneomorphae</taxon>
        <taxon>Entelegynae</taxon>
        <taxon>Araneoidea</taxon>
        <taxon>Araneidae</taxon>
        <taxon>Araneus</taxon>
    </lineage>
</organism>
<name>A0A4Y2NFR4_ARAVE</name>
<protein>
    <submittedName>
        <fullName evidence="1">Uncharacterized protein</fullName>
    </submittedName>
</protein>
<comment type="caution">
    <text evidence="1">The sequence shown here is derived from an EMBL/GenBank/DDBJ whole genome shotgun (WGS) entry which is preliminary data.</text>
</comment>
<gene>
    <name evidence="1" type="ORF">AVEN_123345_1</name>
</gene>
<dbReference type="AlphaFoldDB" id="A0A4Y2NFR4"/>
<accession>A0A4Y2NFR4</accession>
<dbReference type="EMBL" id="BGPR01009160">
    <property type="protein sequence ID" value="GBN38315.1"/>
    <property type="molecule type" value="Genomic_DNA"/>
</dbReference>
<reference evidence="1 2" key="1">
    <citation type="journal article" date="2019" name="Sci. Rep.">
        <title>Orb-weaving spider Araneus ventricosus genome elucidates the spidroin gene catalogue.</title>
        <authorList>
            <person name="Kono N."/>
            <person name="Nakamura H."/>
            <person name="Ohtoshi R."/>
            <person name="Moran D.A.P."/>
            <person name="Shinohara A."/>
            <person name="Yoshida Y."/>
            <person name="Fujiwara M."/>
            <person name="Mori M."/>
            <person name="Tomita M."/>
            <person name="Arakawa K."/>
        </authorList>
    </citation>
    <scope>NUCLEOTIDE SEQUENCE [LARGE SCALE GENOMIC DNA]</scope>
</reference>
<keyword evidence="2" id="KW-1185">Reference proteome</keyword>
<sequence length="111" mass="12661">MMRTCFVHGGFCETKVSVVFQPHEGMIKEKYKEGMTIDGNIPVAAELQNLEFRQAVCEQDPAINIADSDGDNVLTKILQRTPRQALDILKNGVKYRSTNFKKQCEYEQYIS</sequence>
<evidence type="ECO:0000313" key="1">
    <source>
        <dbReference type="EMBL" id="GBN38315.1"/>
    </source>
</evidence>
<proteinExistence type="predicted"/>